<dbReference type="EMBL" id="BDCO01000002">
    <property type="protein sequence ID" value="GAT31789.1"/>
    <property type="molecule type" value="Genomic_DNA"/>
</dbReference>
<evidence type="ECO:0000259" key="8">
    <source>
        <dbReference type="Pfam" id="PF04613"/>
    </source>
</evidence>
<dbReference type="CDD" id="cd03352">
    <property type="entry name" value="LbH_LpxD"/>
    <property type="match status" value="1"/>
</dbReference>
<evidence type="ECO:0000256" key="5">
    <source>
        <dbReference type="ARBA" id="ARBA00023098"/>
    </source>
</evidence>
<dbReference type="Pfam" id="PF04613">
    <property type="entry name" value="LpxD"/>
    <property type="match status" value="1"/>
</dbReference>
<dbReference type="InterPro" id="IPR001451">
    <property type="entry name" value="Hexapep"/>
</dbReference>
<dbReference type="AlphaFoldDB" id="A0A146G1P9"/>
<dbReference type="Gene3D" id="3.40.1390.10">
    <property type="entry name" value="MurE/MurF, N-terminal domain"/>
    <property type="match status" value="1"/>
</dbReference>
<comment type="function">
    <text evidence="7">Catalyzes the N-acylation of UDP-3-O-acylglucosamine using 3-hydroxyacyl-ACP as the acyl donor. Is involved in the biosynthesis of lipid A, a phosphorylated glycolipid that anchors the lipopolysaccharide to the outer membrane of the cell.</text>
</comment>
<dbReference type="Pfam" id="PF00132">
    <property type="entry name" value="Hexapep"/>
    <property type="match status" value="3"/>
</dbReference>
<dbReference type="GO" id="GO:0016410">
    <property type="term" value="F:N-acyltransferase activity"/>
    <property type="evidence" value="ECO:0007669"/>
    <property type="project" value="InterPro"/>
</dbReference>
<dbReference type="NCBIfam" id="TIGR01853">
    <property type="entry name" value="lipid_A_lpxD"/>
    <property type="match status" value="1"/>
</dbReference>
<dbReference type="SUPFAM" id="SSF51161">
    <property type="entry name" value="Trimeric LpxA-like enzymes"/>
    <property type="match status" value="1"/>
</dbReference>
<dbReference type="Proteomes" id="UP000076023">
    <property type="component" value="Unassembled WGS sequence"/>
</dbReference>
<evidence type="ECO:0000256" key="4">
    <source>
        <dbReference type="ARBA" id="ARBA00022737"/>
    </source>
</evidence>
<dbReference type="EC" id="2.3.1.191" evidence="7"/>
<comment type="caution">
    <text evidence="9">The sequence shown here is derived from an EMBL/GenBank/DDBJ whole genome shotgun (WGS) entry which is preliminary data.</text>
</comment>
<keyword evidence="3 7" id="KW-0808">Transferase</keyword>
<proteinExistence type="inferred from homology"/>
<evidence type="ECO:0000256" key="1">
    <source>
        <dbReference type="ARBA" id="ARBA00022516"/>
    </source>
</evidence>
<evidence type="ECO:0000256" key="3">
    <source>
        <dbReference type="ARBA" id="ARBA00022679"/>
    </source>
</evidence>
<dbReference type="InterPro" id="IPR011004">
    <property type="entry name" value="Trimer_LpxA-like_sf"/>
</dbReference>
<dbReference type="STRING" id="690879.TSACC_2183"/>
<comment type="subunit">
    <text evidence="7">Homotrimer.</text>
</comment>
<dbReference type="NCBIfam" id="NF002060">
    <property type="entry name" value="PRK00892.1"/>
    <property type="match status" value="1"/>
</dbReference>
<keyword evidence="10" id="KW-1185">Reference proteome</keyword>
<feature type="active site" description="Proton acceptor" evidence="7">
    <location>
        <position position="241"/>
    </location>
</feature>
<evidence type="ECO:0000313" key="10">
    <source>
        <dbReference type="Proteomes" id="UP000076023"/>
    </source>
</evidence>
<name>A0A146G1P9_TERSA</name>
<dbReference type="PANTHER" id="PTHR43378:SF2">
    <property type="entry name" value="UDP-3-O-ACYLGLUCOSAMINE N-ACYLTRANSFERASE 1, MITOCHONDRIAL-RELATED"/>
    <property type="match status" value="1"/>
</dbReference>
<comment type="similarity">
    <text evidence="7">Belongs to the transferase hexapeptide repeat family. LpxD subfamily.</text>
</comment>
<dbReference type="GO" id="GO:0016020">
    <property type="term" value="C:membrane"/>
    <property type="evidence" value="ECO:0007669"/>
    <property type="project" value="GOC"/>
</dbReference>
<evidence type="ECO:0000256" key="6">
    <source>
        <dbReference type="ARBA" id="ARBA00023315"/>
    </source>
</evidence>
<organism evidence="9 10">
    <name type="scientific">Terrimicrobium sacchariphilum</name>
    <dbReference type="NCBI Taxonomy" id="690879"/>
    <lineage>
        <taxon>Bacteria</taxon>
        <taxon>Pseudomonadati</taxon>
        <taxon>Verrucomicrobiota</taxon>
        <taxon>Terrimicrobiia</taxon>
        <taxon>Terrimicrobiales</taxon>
        <taxon>Terrimicrobiaceae</taxon>
        <taxon>Terrimicrobium</taxon>
    </lineage>
</organism>
<comment type="catalytic activity">
    <reaction evidence="7">
        <text>a UDP-3-O-[(3R)-3-hydroxyacyl]-alpha-D-glucosamine + a (3R)-hydroxyacyl-[ACP] = a UDP-2-N,3-O-bis[(3R)-3-hydroxyacyl]-alpha-D-glucosamine + holo-[ACP] + H(+)</text>
        <dbReference type="Rhea" id="RHEA:53836"/>
        <dbReference type="Rhea" id="RHEA-COMP:9685"/>
        <dbReference type="Rhea" id="RHEA-COMP:9945"/>
        <dbReference type="ChEBI" id="CHEBI:15378"/>
        <dbReference type="ChEBI" id="CHEBI:64479"/>
        <dbReference type="ChEBI" id="CHEBI:78827"/>
        <dbReference type="ChEBI" id="CHEBI:137740"/>
        <dbReference type="ChEBI" id="CHEBI:137748"/>
        <dbReference type="EC" id="2.3.1.191"/>
    </reaction>
</comment>
<keyword evidence="2 7" id="KW-0441">Lipid A biosynthesis</keyword>
<accession>A0A146G1P9</accession>
<dbReference type="GO" id="GO:0103118">
    <property type="term" value="F:UDP-3-O-[(3R)-3-hydroxyacyl]-glucosamine N-acyltransferase activity"/>
    <property type="evidence" value="ECO:0007669"/>
    <property type="project" value="UniProtKB-EC"/>
</dbReference>
<gene>
    <name evidence="7" type="primary">lpxD</name>
    <name evidence="9" type="ORF">TSACC_2183</name>
</gene>
<dbReference type="Gene3D" id="2.160.10.10">
    <property type="entry name" value="Hexapeptide repeat proteins"/>
    <property type="match status" value="1"/>
</dbReference>
<feature type="domain" description="UDP-3-O-[3-hydroxymyristoyl] glucosamine N-acyltransferase non-repeat region" evidence="8">
    <location>
        <begin position="24"/>
        <end position="88"/>
    </location>
</feature>
<dbReference type="HAMAP" id="MF_00523">
    <property type="entry name" value="LpxD"/>
    <property type="match status" value="1"/>
</dbReference>
<dbReference type="OrthoDB" id="9784739at2"/>
<dbReference type="GO" id="GO:0009245">
    <property type="term" value="P:lipid A biosynthetic process"/>
    <property type="evidence" value="ECO:0007669"/>
    <property type="project" value="UniProtKB-UniRule"/>
</dbReference>
<dbReference type="InterPro" id="IPR007691">
    <property type="entry name" value="LpxD"/>
</dbReference>
<dbReference type="RefSeq" id="WP_075077668.1">
    <property type="nucleotide sequence ID" value="NZ_BDCO01000002.1"/>
</dbReference>
<evidence type="ECO:0000256" key="7">
    <source>
        <dbReference type="HAMAP-Rule" id="MF_00523"/>
    </source>
</evidence>
<evidence type="ECO:0000256" key="2">
    <source>
        <dbReference type="ARBA" id="ARBA00022556"/>
    </source>
</evidence>
<comment type="pathway">
    <text evidence="7">Bacterial outer membrane biogenesis; LPS lipid A biosynthesis.</text>
</comment>
<keyword evidence="5 7" id="KW-0443">Lipid metabolism</keyword>
<protein>
    <recommendedName>
        <fullName evidence="7">UDP-3-O-acylglucosamine N-acyltransferase</fullName>
        <ecNumber evidence="7">2.3.1.191</ecNumber>
    </recommendedName>
</protein>
<dbReference type="InParanoid" id="A0A146G1P9"/>
<reference evidence="10" key="1">
    <citation type="journal article" date="2017" name="Genome Announc.">
        <title>Draft Genome Sequence of Terrimicrobium sacchariphilum NM-5T, a Facultative Anaerobic Soil Bacterium of the Class Spartobacteria.</title>
        <authorList>
            <person name="Qiu Y.L."/>
            <person name="Tourlousse D.M."/>
            <person name="Matsuura N."/>
            <person name="Ohashi A."/>
            <person name="Sekiguchi Y."/>
        </authorList>
    </citation>
    <scope>NUCLEOTIDE SEQUENCE [LARGE SCALE GENOMIC DNA]</scope>
    <source>
        <strain evidence="10">NM-5</strain>
    </source>
</reference>
<dbReference type="PANTHER" id="PTHR43378">
    <property type="entry name" value="UDP-3-O-ACYLGLUCOSAMINE N-ACYLTRANSFERASE"/>
    <property type="match status" value="1"/>
</dbReference>
<dbReference type="UniPathway" id="UPA00973"/>
<dbReference type="InterPro" id="IPR020573">
    <property type="entry name" value="UDP_GlcNAc_AcTrfase_non-rep"/>
</dbReference>
<sequence>MPSLSLREIAERLGGWVAPENQETLITSAASLTDADEGDLSFYANPKYLKALRKSRATAVLVPHGFGEEIPAIRIWVDSPMEAFTRLLMEFAPKPITFPPGVDPGAHVASDAQLGEGVRIESGVVIEPGVRIGAGTIIQANAYIGHETTIGEQCFIQANVTIRDRCQIGDRVILQPGVVIGSDGFGYEFRDGRQVKIPQTGIVQIDSDVEIGANSTVDRARFGRTWIQEGVKIDNLVQIAHNVIIGKHSIICAHVGISGSVRVGSHVTLAGKVGVNGHIEIGDGAIVTAMAGITKSVPPKEILVGLPAKPMREYKENYVLLHNIRKLYDRVKALEAKQE</sequence>
<keyword evidence="6 7" id="KW-0012">Acyltransferase</keyword>
<evidence type="ECO:0000313" key="9">
    <source>
        <dbReference type="EMBL" id="GAT31789.1"/>
    </source>
</evidence>
<keyword evidence="4 7" id="KW-0677">Repeat</keyword>
<dbReference type="FunCoup" id="A0A146G1P9">
    <property type="interactions" value="349"/>
</dbReference>
<keyword evidence="1 7" id="KW-0444">Lipid biosynthesis</keyword>